<dbReference type="GO" id="GO:0005737">
    <property type="term" value="C:cytoplasm"/>
    <property type="evidence" value="ECO:0007669"/>
    <property type="project" value="UniProtKB-SubCell"/>
</dbReference>
<dbReference type="GO" id="GO:0005049">
    <property type="term" value="F:nuclear export signal receptor activity"/>
    <property type="evidence" value="ECO:0007669"/>
    <property type="project" value="InterPro"/>
</dbReference>
<gene>
    <name evidence="8" type="primary">ORF400</name>
</gene>
<proteinExistence type="inferred from homology"/>
<dbReference type="GO" id="GO:0005643">
    <property type="term" value="C:nuclear pore"/>
    <property type="evidence" value="ECO:0007669"/>
    <property type="project" value="TreeGrafter"/>
</dbReference>
<dbReference type="AlphaFoldDB" id="A0A0B6XU55"/>
<evidence type="ECO:0000256" key="7">
    <source>
        <dbReference type="ARBA" id="ARBA00023242"/>
    </source>
</evidence>
<organism evidence="8">
    <name type="scientific">Arion vulgaris</name>
    <dbReference type="NCBI Taxonomy" id="1028688"/>
    <lineage>
        <taxon>Eukaryota</taxon>
        <taxon>Metazoa</taxon>
        <taxon>Spiralia</taxon>
        <taxon>Lophotrochozoa</taxon>
        <taxon>Mollusca</taxon>
        <taxon>Gastropoda</taxon>
        <taxon>Heterobranchia</taxon>
        <taxon>Euthyneura</taxon>
        <taxon>Panpulmonata</taxon>
        <taxon>Eupulmonata</taxon>
        <taxon>Stylommatophora</taxon>
        <taxon>Helicina</taxon>
        <taxon>Arionoidea</taxon>
        <taxon>Arionidae</taxon>
        <taxon>Arion</taxon>
    </lineage>
</organism>
<comment type="similarity">
    <text evidence="3">Belongs to the exportin family.</text>
</comment>
<dbReference type="InterPro" id="IPR044189">
    <property type="entry name" value="XPO4/7-like"/>
</dbReference>
<dbReference type="EMBL" id="HACG01000166">
    <property type="protein sequence ID" value="CEK47031.1"/>
    <property type="molecule type" value="Transcribed_RNA"/>
</dbReference>
<feature type="non-terminal residue" evidence="8">
    <location>
        <position position="1"/>
    </location>
</feature>
<dbReference type="PANTHER" id="PTHR12596">
    <property type="entry name" value="EXPORTIN 4,7-RELATED"/>
    <property type="match status" value="1"/>
</dbReference>
<evidence type="ECO:0000313" key="8">
    <source>
        <dbReference type="EMBL" id="CEK47031.1"/>
    </source>
</evidence>
<evidence type="ECO:0000256" key="6">
    <source>
        <dbReference type="ARBA" id="ARBA00022927"/>
    </source>
</evidence>
<keyword evidence="7" id="KW-0539">Nucleus</keyword>
<evidence type="ECO:0000256" key="5">
    <source>
        <dbReference type="ARBA" id="ARBA00022490"/>
    </source>
</evidence>
<sequence>ITMQLVACSMLTSLLNEYSYTSRTSSVGLTWEFHIKCKRAFEQSDLKRVFMFSLQVLNEIEAQPSPLSREATAFLNRILCIAEQVLSWDFTPRGVRMNTHTFSANPN</sequence>
<accession>A0A0B6XU55</accession>
<evidence type="ECO:0000256" key="2">
    <source>
        <dbReference type="ARBA" id="ARBA00004496"/>
    </source>
</evidence>
<dbReference type="GO" id="GO:0006611">
    <property type="term" value="P:protein export from nucleus"/>
    <property type="evidence" value="ECO:0007669"/>
    <property type="project" value="TreeGrafter"/>
</dbReference>
<evidence type="ECO:0000256" key="3">
    <source>
        <dbReference type="ARBA" id="ARBA00009466"/>
    </source>
</evidence>
<evidence type="ECO:0000256" key="4">
    <source>
        <dbReference type="ARBA" id="ARBA00022448"/>
    </source>
</evidence>
<dbReference type="PANTHER" id="PTHR12596:SF1">
    <property type="entry name" value="EXPORTIN-4"/>
    <property type="match status" value="1"/>
</dbReference>
<keyword evidence="5" id="KW-0963">Cytoplasm</keyword>
<keyword evidence="4" id="KW-0813">Transport</keyword>
<evidence type="ECO:0000256" key="1">
    <source>
        <dbReference type="ARBA" id="ARBA00004123"/>
    </source>
</evidence>
<protein>
    <submittedName>
        <fullName evidence="8">Uncharacterized protein</fullName>
    </submittedName>
</protein>
<comment type="subcellular location">
    <subcellularLocation>
        <location evidence="2">Cytoplasm</location>
    </subcellularLocation>
    <subcellularLocation>
        <location evidence="1">Nucleus</location>
    </subcellularLocation>
</comment>
<keyword evidence="6" id="KW-0653">Protein transport</keyword>
<name>A0A0B6XU55_9EUPU</name>
<reference evidence="8" key="1">
    <citation type="submission" date="2014-12" db="EMBL/GenBank/DDBJ databases">
        <title>Insight into the proteome of Arion vulgaris.</title>
        <authorList>
            <person name="Aradska J."/>
            <person name="Bulat T."/>
            <person name="Smidak R."/>
            <person name="Sarate P."/>
            <person name="Gangsoo J."/>
            <person name="Sialana F."/>
            <person name="Bilban M."/>
            <person name="Lubec G."/>
        </authorList>
    </citation>
    <scope>NUCLEOTIDE SEQUENCE</scope>
    <source>
        <tissue evidence="8">Skin</tissue>
    </source>
</reference>
<feature type="non-terminal residue" evidence="8">
    <location>
        <position position="107"/>
    </location>
</feature>